<dbReference type="GO" id="GO:0003700">
    <property type="term" value="F:DNA-binding transcription factor activity"/>
    <property type="evidence" value="ECO:0007669"/>
    <property type="project" value="InterPro"/>
</dbReference>
<dbReference type="SUPFAM" id="SSF53850">
    <property type="entry name" value="Periplasmic binding protein-like II"/>
    <property type="match status" value="1"/>
</dbReference>
<keyword evidence="3" id="KW-0238">DNA-binding</keyword>
<keyword evidence="4" id="KW-0804">Transcription</keyword>
<dbReference type="Proteomes" id="UP000095256">
    <property type="component" value="Unassembled WGS sequence"/>
</dbReference>
<dbReference type="InterPro" id="IPR036388">
    <property type="entry name" value="WH-like_DNA-bd_sf"/>
</dbReference>
<dbReference type="EMBL" id="MIEK01000012">
    <property type="protein sequence ID" value="OEH82963.1"/>
    <property type="molecule type" value="Genomic_DNA"/>
</dbReference>
<accession>A0A1E5KYS0</accession>
<dbReference type="PRINTS" id="PR00039">
    <property type="entry name" value="HTHLYSR"/>
</dbReference>
<dbReference type="InterPro" id="IPR005119">
    <property type="entry name" value="LysR_subst-bd"/>
</dbReference>
<dbReference type="FunFam" id="1.10.10.10:FF:000001">
    <property type="entry name" value="LysR family transcriptional regulator"/>
    <property type="match status" value="1"/>
</dbReference>
<dbReference type="GO" id="GO:0032993">
    <property type="term" value="C:protein-DNA complex"/>
    <property type="evidence" value="ECO:0007669"/>
    <property type="project" value="TreeGrafter"/>
</dbReference>
<gene>
    <name evidence="6" type="ORF">BCR26_01430</name>
</gene>
<comment type="caution">
    <text evidence="6">The sequence shown here is derived from an EMBL/GenBank/DDBJ whole genome shotgun (WGS) entry which is preliminary data.</text>
</comment>
<dbReference type="Gene3D" id="1.10.10.10">
    <property type="entry name" value="Winged helix-like DNA-binding domain superfamily/Winged helix DNA-binding domain"/>
    <property type="match status" value="1"/>
</dbReference>
<evidence type="ECO:0000259" key="5">
    <source>
        <dbReference type="PROSITE" id="PS50931"/>
    </source>
</evidence>
<evidence type="ECO:0000256" key="1">
    <source>
        <dbReference type="ARBA" id="ARBA00009437"/>
    </source>
</evidence>
<comment type="similarity">
    <text evidence="1">Belongs to the LysR transcriptional regulatory family.</text>
</comment>
<dbReference type="InterPro" id="IPR000847">
    <property type="entry name" value="LysR_HTH_N"/>
</dbReference>
<evidence type="ECO:0000313" key="7">
    <source>
        <dbReference type="Proteomes" id="UP000095256"/>
    </source>
</evidence>
<dbReference type="PANTHER" id="PTHR30346">
    <property type="entry name" value="TRANSCRIPTIONAL DUAL REGULATOR HCAR-RELATED"/>
    <property type="match status" value="1"/>
</dbReference>
<dbReference type="SUPFAM" id="SSF46785">
    <property type="entry name" value="Winged helix' DNA-binding domain"/>
    <property type="match status" value="1"/>
</dbReference>
<dbReference type="RefSeq" id="WP_069697918.1">
    <property type="nucleotide sequence ID" value="NZ_JAGGMA010000002.1"/>
</dbReference>
<evidence type="ECO:0000256" key="4">
    <source>
        <dbReference type="ARBA" id="ARBA00023163"/>
    </source>
</evidence>
<dbReference type="InterPro" id="IPR036390">
    <property type="entry name" value="WH_DNA-bd_sf"/>
</dbReference>
<dbReference type="GO" id="GO:0003677">
    <property type="term" value="F:DNA binding"/>
    <property type="evidence" value="ECO:0007669"/>
    <property type="project" value="UniProtKB-KW"/>
</dbReference>
<name>A0A1E5KYS0_9ENTE</name>
<dbReference type="Pfam" id="PF03466">
    <property type="entry name" value="LysR_substrate"/>
    <property type="match status" value="1"/>
</dbReference>
<evidence type="ECO:0000256" key="3">
    <source>
        <dbReference type="ARBA" id="ARBA00023125"/>
    </source>
</evidence>
<reference evidence="6 7" key="1">
    <citation type="submission" date="2016-09" db="EMBL/GenBank/DDBJ databases">
        <authorList>
            <person name="Capua I."/>
            <person name="De Benedictis P."/>
            <person name="Joannis T."/>
            <person name="Lombin L.H."/>
            <person name="Cattoli G."/>
        </authorList>
    </citation>
    <scope>NUCLEOTIDE SEQUENCE [LARGE SCALE GENOMIC DNA]</scope>
    <source>
        <strain evidence="6 7">LMG 25899</strain>
    </source>
</reference>
<dbReference type="PANTHER" id="PTHR30346:SF0">
    <property type="entry name" value="HCA OPERON TRANSCRIPTIONAL ACTIVATOR HCAR"/>
    <property type="match status" value="1"/>
</dbReference>
<sequence>MRIKQLEYLVKIVAFGSINEAAKHLYITQPSLSNAIKELEEEMGIQIFKRSQKGVALTNDGSEFLAYARQVLEQVDLMEVRYKNKETRRRLFSVSAQHYAFAVHAFVELIRSYEKNEYEFTFRETQTNQIIEDVSTFQSEIGILFLNDFNEKVLQKLLKEKELIFHPLFIARPHVFVSKTNPLVGKPFVTLEDLEDYPYLSFEQGQNNSFYFSEEILSTRYLKKNIRVSDRATIFNFLIGLNGYTISSGVISTELNDENIIAIPLKVEERMTIGWISPSKVVLSTMAQEYLRYLKNHISEYGFSIINEENG</sequence>
<dbReference type="Pfam" id="PF00126">
    <property type="entry name" value="HTH_1"/>
    <property type="match status" value="1"/>
</dbReference>
<protein>
    <submittedName>
        <fullName evidence="6">LysR family transcriptional regulator</fullName>
    </submittedName>
</protein>
<evidence type="ECO:0000313" key="6">
    <source>
        <dbReference type="EMBL" id="OEH82963.1"/>
    </source>
</evidence>
<dbReference type="OrthoDB" id="9803735at2"/>
<organism evidence="6 7">
    <name type="scientific">Enterococcus rivorum</name>
    <dbReference type="NCBI Taxonomy" id="762845"/>
    <lineage>
        <taxon>Bacteria</taxon>
        <taxon>Bacillati</taxon>
        <taxon>Bacillota</taxon>
        <taxon>Bacilli</taxon>
        <taxon>Lactobacillales</taxon>
        <taxon>Enterococcaceae</taxon>
        <taxon>Enterococcus</taxon>
    </lineage>
</organism>
<dbReference type="STRING" id="762845.BCR26_01430"/>
<dbReference type="AlphaFoldDB" id="A0A1E5KYS0"/>
<proteinExistence type="inferred from homology"/>
<keyword evidence="2" id="KW-0805">Transcription regulation</keyword>
<dbReference type="Gene3D" id="3.40.190.290">
    <property type="match status" value="1"/>
</dbReference>
<dbReference type="CDD" id="cd05466">
    <property type="entry name" value="PBP2_LTTR_substrate"/>
    <property type="match status" value="1"/>
</dbReference>
<dbReference type="PROSITE" id="PS50931">
    <property type="entry name" value="HTH_LYSR"/>
    <property type="match status" value="1"/>
</dbReference>
<evidence type="ECO:0000256" key="2">
    <source>
        <dbReference type="ARBA" id="ARBA00023015"/>
    </source>
</evidence>
<feature type="domain" description="HTH lysR-type" evidence="5">
    <location>
        <begin position="1"/>
        <end position="58"/>
    </location>
</feature>
<keyword evidence="7" id="KW-1185">Reference proteome</keyword>